<dbReference type="Proteomes" id="UP000286482">
    <property type="component" value="Unassembled WGS sequence"/>
</dbReference>
<feature type="transmembrane region" description="Helical" evidence="1">
    <location>
        <begin position="108"/>
        <end position="127"/>
    </location>
</feature>
<evidence type="ECO:0000313" key="2">
    <source>
        <dbReference type="EMBL" id="RKF14553.1"/>
    </source>
</evidence>
<evidence type="ECO:0000256" key="1">
    <source>
        <dbReference type="SAM" id="Phobius"/>
    </source>
</evidence>
<gene>
    <name evidence="2" type="ORF">DBZ36_16605</name>
</gene>
<feature type="transmembrane region" description="Helical" evidence="1">
    <location>
        <begin position="267"/>
        <end position="285"/>
    </location>
</feature>
<keyword evidence="1" id="KW-1133">Transmembrane helix</keyword>
<dbReference type="OrthoDB" id="9793746at2"/>
<dbReference type="EMBL" id="RAQO01000009">
    <property type="protein sequence ID" value="RKF14553.1"/>
    <property type="molecule type" value="Genomic_DNA"/>
</dbReference>
<organism evidence="2 3">
    <name type="scientific">Alginatibacterium sediminis</name>
    <dbReference type="NCBI Taxonomy" id="2164068"/>
    <lineage>
        <taxon>Bacteria</taxon>
        <taxon>Pseudomonadati</taxon>
        <taxon>Pseudomonadota</taxon>
        <taxon>Gammaproteobacteria</taxon>
        <taxon>Alteromonadales</taxon>
        <taxon>Alteromonadaceae</taxon>
        <taxon>Alginatibacterium</taxon>
    </lineage>
</organism>
<reference evidence="2 3" key="1">
    <citation type="submission" date="2018-09" db="EMBL/GenBank/DDBJ databases">
        <authorList>
            <person name="Wang Z."/>
        </authorList>
    </citation>
    <scope>NUCLEOTIDE SEQUENCE [LARGE SCALE GENOMIC DNA]</scope>
    <source>
        <strain evidence="2 3">ALS 81</strain>
    </source>
</reference>
<feature type="transmembrane region" description="Helical" evidence="1">
    <location>
        <begin position="84"/>
        <end position="102"/>
    </location>
</feature>
<accession>A0A420E8N4</accession>
<feature type="transmembrane region" description="Helical" evidence="1">
    <location>
        <begin position="54"/>
        <end position="72"/>
    </location>
</feature>
<keyword evidence="1" id="KW-0472">Membrane</keyword>
<comment type="caution">
    <text evidence="2">The sequence shown here is derived from an EMBL/GenBank/DDBJ whole genome shotgun (WGS) entry which is preliminary data.</text>
</comment>
<dbReference type="PANTHER" id="PTHR37308:SF1">
    <property type="entry name" value="POLYPRENYL-PHOSPHATE TRANSPORTER"/>
    <property type="match status" value="1"/>
</dbReference>
<sequence length="290" mass="31835">MGAADVVPGVSGGTVAFITGIYERLLNAIRQINFPAIQIWRKQGLKAAWDHIDGNFLLILFSGIMTSILSLAKIVSWLLEHHQLLVWSLFSGLILASAWHISKQIKTWSAASWISLALGCGFSLLVSQLSPASIDVQNYYYFFAGMIAICAMILPGISGSFILLILGMYHPLLTAVNQLQISALALFAGGALIGLLSFSHLLSYLLKRWHNPSYAVLTGFLLGSLSLLWPWKQVVSTYTSSEGIEKPLQQMNILPTQYAQLLQQDPQTLSCVALMLLGVVFIVVLERKSN</sequence>
<dbReference type="AlphaFoldDB" id="A0A420E8N4"/>
<protein>
    <submittedName>
        <fullName evidence="2">DUF368 domain-containing protein</fullName>
    </submittedName>
</protein>
<dbReference type="PANTHER" id="PTHR37308">
    <property type="entry name" value="INTEGRAL MEMBRANE PROTEIN"/>
    <property type="match status" value="1"/>
</dbReference>
<feature type="transmembrane region" description="Helical" evidence="1">
    <location>
        <begin position="214"/>
        <end position="231"/>
    </location>
</feature>
<proteinExistence type="predicted"/>
<feature type="transmembrane region" description="Helical" evidence="1">
    <location>
        <begin position="139"/>
        <end position="169"/>
    </location>
</feature>
<dbReference type="InterPro" id="IPR007163">
    <property type="entry name" value="VCA0040-like"/>
</dbReference>
<dbReference type="Pfam" id="PF04018">
    <property type="entry name" value="VCA0040-like"/>
    <property type="match status" value="1"/>
</dbReference>
<evidence type="ECO:0000313" key="3">
    <source>
        <dbReference type="Proteomes" id="UP000286482"/>
    </source>
</evidence>
<keyword evidence="3" id="KW-1185">Reference proteome</keyword>
<name>A0A420E8N4_9ALTE</name>
<feature type="transmembrane region" description="Helical" evidence="1">
    <location>
        <begin position="181"/>
        <end position="202"/>
    </location>
</feature>
<keyword evidence="1" id="KW-0812">Transmembrane</keyword>